<name>A0ACC2PGU8_9HYME</name>
<reference evidence="1" key="1">
    <citation type="submission" date="2023-04" db="EMBL/GenBank/DDBJ databases">
        <title>A chromosome-level genome assembly of the parasitoid wasp Eretmocerus hayati.</title>
        <authorList>
            <person name="Zhong Y."/>
            <person name="Liu S."/>
            <person name="Liu Y."/>
        </authorList>
    </citation>
    <scope>NUCLEOTIDE SEQUENCE</scope>
    <source>
        <strain evidence="1">ZJU_SS_LIU_2023</strain>
    </source>
</reference>
<evidence type="ECO:0000313" key="1">
    <source>
        <dbReference type="EMBL" id="KAJ8682671.1"/>
    </source>
</evidence>
<evidence type="ECO:0000313" key="2">
    <source>
        <dbReference type="Proteomes" id="UP001239111"/>
    </source>
</evidence>
<comment type="caution">
    <text evidence="1">The sequence shown here is derived from an EMBL/GenBank/DDBJ whole genome shotgun (WGS) entry which is preliminary data.</text>
</comment>
<dbReference type="EMBL" id="CM056741">
    <property type="protein sequence ID" value="KAJ8682671.1"/>
    <property type="molecule type" value="Genomic_DNA"/>
</dbReference>
<keyword evidence="2" id="KW-1185">Reference proteome</keyword>
<organism evidence="1 2">
    <name type="scientific">Eretmocerus hayati</name>
    <dbReference type="NCBI Taxonomy" id="131215"/>
    <lineage>
        <taxon>Eukaryota</taxon>
        <taxon>Metazoa</taxon>
        <taxon>Ecdysozoa</taxon>
        <taxon>Arthropoda</taxon>
        <taxon>Hexapoda</taxon>
        <taxon>Insecta</taxon>
        <taxon>Pterygota</taxon>
        <taxon>Neoptera</taxon>
        <taxon>Endopterygota</taxon>
        <taxon>Hymenoptera</taxon>
        <taxon>Apocrita</taxon>
        <taxon>Proctotrupomorpha</taxon>
        <taxon>Chalcidoidea</taxon>
        <taxon>Aphelinidae</taxon>
        <taxon>Aphelininae</taxon>
        <taxon>Eretmocerus</taxon>
    </lineage>
</organism>
<gene>
    <name evidence="1" type="ORF">QAD02_018463</name>
</gene>
<sequence>MFSYISSFAWLFIQISANQDEILNSLLVNIKRYVSPYKVNMIIDDIHQLSPLATRIIQRINQDFASNIILAEDILQEYETNVTENQPIDYSKTDYYLKRMPERVSLLMGIVVFKNQSNVVRKMKTMLNYLNAYNPLIRGNYLIHLITEQRIDLKFFFQLAWSMKFLDLTVIEWTPANSSDSVGVHYIGNSYYHAHMHNFNPILNTLESESFDGQNELFPKKVQNCYGYTVLLWSRIPYVSKSQSVPTKSAPLRKSSTTHQAISITLIQTLLEVMNCSLGVISVENISVYEKALPLRDRVSIDLFDVPLYEHDYDPNLKNRWEVYHRHQLTTIHIPLPKGSHFYVLREKMYSVELSFAAIGIFATLFLTAFIFAVWAKILGFRVRDWSFLEIFTAQMGGSIFPRGQMKLSEKIFLMAIYIATFIIVTIGTDYMLEIFIVHQELPDIKTIQDIADLNMTLRVDWYTSYILSIIARVNPSVEIFERLKAQMTIHGEGAYADDSFCRLRTTDAPNLEEAINFCIVHDSMRTNVASSNHRFQVDKIEDSVRITLPQFDRIKLHSFFKDYFQELTYKFLEVGLLHDYEKFRIADDVAFPDQSIEDHGIQEVSPQAQLYPILVVGYTVGIAGLILEFVWKLFISKSELGRLLEAFFRRRT</sequence>
<dbReference type="Proteomes" id="UP001239111">
    <property type="component" value="Chromosome 1"/>
</dbReference>
<proteinExistence type="predicted"/>
<accession>A0ACC2PGU8</accession>
<protein>
    <submittedName>
        <fullName evidence="1">Uncharacterized protein</fullName>
    </submittedName>
</protein>